<evidence type="ECO:0000259" key="1">
    <source>
        <dbReference type="Pfam" id="PF07748"/>
    </source>
</evidence>
<dbReference type="STRING" id="48709.A0A1D2MQ16"/>
<dbReference type="Proteomes" id="UP000094527">
    <property type="component" value="Unassembled WGS sequence"/>
</dbReference>
<dbReference type="OrthoDB" id="10261055at2759"/>
<name>A0A1D2MQ16_ORCCI</name>
<dbReference type="AlphaFoldDB" id="A0A1D2MQ16"/>
<dbReference type="EMBL" id="LJIJ01000725">
    <property type="protein sequence ID" value="ODM94992.1"/>
    <property type="molecule type" value="Genomic_DNA"/>
</dbReference>
<proteinExistence type="predicted"/>
<dbReference type="InterPro" id="IPR011682">
    <property type="entry name" value="Glyco_hydro_38_C"/>
</dbReference>
<dbReference type="InterPro" id="IPR011013">
    <property type="entry name" value="Gal_mutarotase_sf_dom"/>
</dbReference>
<keyword evidence="4" id="KW-1185">Reference proteome</keyword>
<evidence type="ECO:0000313" key="4">
    <source>
        <dbReference type="Proteomes" id="UP000094527"/>
    </source>
</evidence>
<reference evidence="3 4" key="1">
    <citation type="journal article" date="2016" name="Genome Biol. Evol.">
        <title>Gene Family Evolution Reflects Adaptation to Soil Environmental Stressors in the Genome of the Collembolan Orchesella cincta.</title>
        <authorList>
            <person name="Faddeeva-Vakhrusheva A."/>
            <person name="Derks M.F."/>
            <person name="Anvar S.Y."/>
            <person name="Agamennone V."/>
            <person name="Suring W."/>
            <person name="Smit S."/>
            <person name="van Straalen N.M."/>
            <person name="Roelofs D."/>
        </authorList>
    </citation>
    <scope>NUCLEOTIDE SEQUENCE [LARGE SCALE GENOMIC DNA]</scope>
    <source>
        <tissue evidence="3">Mixed pool</tissue>
    </source>
</reference>
<dbReference type="GO" id="GO:0030246">
    <property type="term" value="F:carbohydrate binding"/>
    <property type="evidence" value="ECO:0007669"/>
    <property type="project" value="InterPro"/>
</dbReference>
<dbReference type="PANTHER" id="PTHR46017">
    <property type="entry name" value="ALPHA-MANNOSIDASE 2C1"/>
    <property type="match status" value="1"/>
</dbReference>
<dbReference type="InterPro" id="IPR041147">
    <property type="entry name" value="GH38_C"/>
</dbReference>
<dbReference type="PANTHER" id="PTHR46017:SF1">
    <property type="entry name" value="ALPHA-MANNOSIDASE 2C1"/>
    <property type="match status" value="1"/>
</dbReference>
<sequence length="307" mass="34634">MANSPGTGFGTYRNGIISLEVATTGRPYEKLFLNGKAVYNDYLGKNVQPAMFYIYDDVPMFWDAWDIADYHLESRRDPDWTNESAMTQVSTGPIVGCYKCPPVLATEAPSSYAIIDWKEDHKLLKVEFPMDVLNREATYDIQYGYVKRPTHINTSWDMAKYEVCGHNSTSRRYIQEAEVNRRAYELNLLASNNVHTTCYQSYWNNVMIPTLQNTNQIQLPANWVTTTSTAVVVEAVKVCAEITRTIVVRLYEANGGAADTTVNLGFTITAVRECNGLEDPADVVTRTGNSFVASFKPFQVRSFLVTF</sequence>
<accession>A0A1D2MQ16</accession>
<gene>
    <name evidence="3" type="ORF">Ocin01_11696</name>
</gene>
<dbReference type="GO" id="GO:0006013">
    <property type="term" value="P:mannose metabolic process"/>
    <property type="evidence" value="ECO:0007669"/>
    <property type="project" value="InterPro"/>
</dbReference>
<feature type="domain" description="Glycosyl hydrolases family 38 C-terminal" evidence="2">
    <location>
        <begin position="231"/>
        <end position="303"/>
    </location>
</feature>
<dbReference type="GO" id="GO:0004559">
    <property type="term" value="F:alpha-mannosidase activity"/>
    <property type="evidence" value="ECO:0007669"/>
    <property type="project" value="InterPro"/>
</dbReference>
<dbReference type="Pfam" id="PF17677">
    <property type="entry name" value="Glyco_hydro38C2"/>
    <property type="match status" value="1"/>
</dbReference>
<evidence type="ECO:0000313" key="3">
    <source>
        <dbReference type="EMBL" id="ODM94992.1"/>
    </source>
</evidence>
<comment type="caution">
    <text evidence="3">The sequence shown here is derived from an EMBL/GenBank/DDBJ whole genome shotgun (WGS) entry which is preliminary data.</text>
</comment>
<dbReference type="SUPFAM" id="SSF74650">
    <property type="entry name" value="Galactose mutarotase-like"/>
    <property type="match status" value="1"/>
</dbReference>
<dbReference type="GO" id="GO:0009313">
    <property type="term" value="P:oligosaccharide catabolic process"/>
    <property type="evidence" value="ECO:0007669"/>
    <property type="project" value="TreeGrafter"/>
</dbReference>
<dbReference type="Pfam" id="PF07748">
    <property type="entry name" value="Glyco_hydro_38C"/>
    <property type="match status" value="1"/>
</dbReference>
<evidence type="ECO:0000259" key="2">
    <source>
        <dbReference type="Pfam" id="PF17677"/>
    </source>
</evidence>
<feature type="domain" description="Glycosyl hydrolase family 38 C-terminal" evidence="1">
    <location>
        <begin position="114"/>
        <end position="168"/>
    </location>
</feature>
<organism evidence="3 4">
    <name type="scientific">Orchesella cincta</name>
    <name type="common">Springtail</name>
    <name type="synonym">Podura cincta</name>
    <dbReference type="NCBI Taxonomy" id="48709"/>
    <lineage>
        <taxon>Eukaryota</taxon>
        <taxon>Metazoa</taxon>
        <taxon>Ecdysozoa</taxon>
        <taxon>Arthropoda</taxon>
        <taxon>Hexapoda</taxon>
        <taxon>Collembola</taxon>
        <taxon>Entomobryomorpha</taxon>
        <taxon>Entomobryoidea</taxon>
        <taxon>Orchesellidae</taxon>
        <taxon>Orchesellinae</taxon>
        <taxon>Orchesella</taxon>
    </lineage>
</organism>
<dbReference type="Gene3D" id="2.70.98.30">
    <property type="entry name" value="Golgi alpha-mannosidase II, domain 4"/>
    <property type="match status" value="1"/>
</dbReference>
<protein>
    <submittedName>
        <fullName evidence="3">Alpha-mannosidase 2C1</fullName>
    </submittedName>
</protein>